<dbReference type="KEGG" id="nhu:H0264_13360"/>
<dbReference type="RefSeq" id="WP_181584249.1">
    <property type="nucleotide sequence ID" value="NZ_CP059399.1"/>
</dbReference>
<sequence>MFDSREVEDMGDGELIDALRRAHGAAAFAQAAEVTAVREVYRRHRAGNAAPGPGGVRAGEFAATEVAVAVRVSEGVATAMIDLGLALDSLPLTRKAFGAGRIDLSRVQVITDSMRGLPADVREALEPKLIEAAERSDPARLRQTARRWVARLDPEGEQRRREEREDDRDIRIRAMQDGMAVFDGLLPAAGAQTLAMRLREMSLQVCEDDPRSMPQRRADALVALADGSGRLRCGCGHGKYCPKSGAPANPRRPLIHIGVPAETLLGLRDDPGYLAGYGPIDAALARTIAEHARFQVIPEYFLPADAAPTSEGEAPQSGSGEDAPPGPASETRLTTPEPAAPHKDRPRTTRATHSPEPEPTAESTTRPAQDSADTASPDQPGDASALHRPQFGRVQRDRAGEASQHPGKRRNGGRAEEPAQPDSSTGRPARNRVGEPSAAERAGAVTAREEASPDQRRRSAAPAPWERAGELEKPAVVRPFSASPPREIRAVDGMCRFPNCGMPAAETVLAQFGPLPPSLTSGPGAASRAVLCTHHHRLKMLADKGKQPWRVYLADSDRMRWIDPSGESHETVREGARYLFPHTDIDAPTPTPLRAVADPVEPPAQPLPFTADLSYPVDDHILIHPQLSRCTPENDIPDTPARAVNG</sequence>
<feature type="domain" description="DUF222" evidence="2">
    <location>
        <begin position="19"/>
        <end position="299"/>
    </location>
</feature>
<feature type="region of interest" description="Disordered" evidence="1">
    <location>
        <begin position="306"/>
        <end position="470"/>
    </location>
</feature>
<dbReference type="Proteomes" id="UP000515512">
    <property type="component" value="Chromosome"/>
</dbReference>
<name>A0A7D6ZSV2_9NOCA</name>
<evidence type="ECO:0000256" key="1">
    <source>
        <dbReference type="SAM" id="MobiDB-lite"/>
    </source>
</evidence>
<protein>
    <submittedName>
        <fullName evidence="3">DUF222 domain-containing protein</fullName>
    </submittedName>
</protein>
<dbReference type="Pfam" id="PF02720">
    <property type="entry name" value="DUF222"/>
    <property type="match status" value="1"/>
</dbReference>
<dbReference type="InterPro" id="IPR003870">
    <property type="entry name" value="DUF222"/>
</dbReference>
<keyword evidence="4" id="KW-1185">Reference proteome</keyword>
<dbReference type="AlphaFoldDB" id="A0A7D6ZSV2"/>
<feature type="compositionally biased region" description="Basic and acidic residues" evidence="1">
    <location>
        <begin position="447"/>
        <end position="457"/>
    </location>
</feature>
<gene>
    <name evidence="3" type="ORF">H0264_13360</name>
</gene>
<dbReference type="EMBL" id="CP059399">
    <property type="protein sequence ID" value="QLY33085.1"/>
    <property type="molecule type" value="Genomic_DNA"/>
</dbReference>
<reference evidence="3 4" key="1">
    <citation type="submission" date="2020-07" db="EMBL/GenBank/DDBJ databases">
        <authorList>
            <person name="Zhuang K."/>
            <person name="Ran Y."/>
        </authorList>
    </citation>
    <scope>NUCLEOTIDE SEQUENCE [LARGE SCALE GENOMIC DNA]</scope>
    <source>
        <strain evidence="3 4">WCH-YHL-001</strain>
    </source>
</reference>
<evidence type="ECO:0000259" key="2">
    <source>
        <dbReference type="Pfam" id="PF02720"/>
    </source>
</evidence>
<feature type="compositionally biased region" description="Polar residues" evidence="1">
    <location>
        <begin position="361"/>
        <end position="377"/>
    </location>
</feature>
<evidence type="ECO:0000313" key="3">
    <source>
        <dbReference type="EMBL" id="QLY33085.1"/>
    </source>
</evidence>
<proteinExistence type="predicted"/>
<accession>A0A7D6ZSV2</accession>
<organism evidence="3 4">
    <name type="scientific">Nocardia huaxiensis</name>
    <dbReference type="NCBI Taxonomy" id="2755382"/>
    <lineage>
        <taxon>Bacteria</taxon>
        <taxon>Bacillati</taxon>
        <taxon>Actinomycetota</taxon>
        <taxon>Actinomycetes</taxon>
        <taxon>Mycobacteriales</taxon>
        <taxon>Nocardiaceae</taxon>
        <taxon>Nocardia</taxon>
    </lineage>
</organism>
<evidence type="ECO:0000313" key="4">
    <source>
        <dbReference type="Proteomes" id="UP000515512"/>
    </source>
</evidence>